<gene>
    <name evidence="3" type="ORF">DBZ36_03870</name>
</gene>
<dbReference type="EMBL" id="RAQO01000004">
    <property type="protein sequence ID" value="RKF19613.1"/>
    <property type="molecule type" value="Genomic_DNA"/>
</dbReference>
<feature type="signal peptide" evidence="1">
    <location>
        <begin position="1"/>
        <end position="29"/>
    </location>
</feature>
<dbReference type="AlphaFoldDB" id="A0A420EG24"/>
<name>A0A420EG24_9ALTE</name>
<dbReference type="PIRSF" id="PIRSF028688">
    <property type="entry name" value="UCP_imp_028688"/>
    <property type="match status" value="1"/>
</dbReference>
<feature type="domain" description="FlgO" evidence="2">
    <location>
        <begin position="52"/>
        <end position="176"/>
    </location>
</feature>
<feature type="chain" id="PRO_5019024826" description="FlgO domain-containing protein" evidence="1">
    <location>
        <begin position="30"/>
        <end position="200"/>
    </location>
</feature>
<evidence type="ECO:0000313" key="3">
    <source>
        <dbReference type="EMBL" id="RKF19613.1"/>
    </source>
</evidence>
<sequence length="200" mass="21840">MIGTTIKQLAVIMLCVTAMLGCSSTVVHHDQYEPAKLRPPVEPSYYGQVNRMAAEIVARGSIRSSDRVVIASIVDLDALDNTSAFGRQLAESLHAALTMQQVQVIEPRITGKLLTDVGEGEFAMSRDAEKLTQRHQITHMLVGTYQESNEGKHVNFRIVNTKSNNVDGAAYGFFLHSSSNAPMAVSINNGILERNDVKAI</sequence>
<dbReference type="OrthoDB" id="6385614at2"/>
<evidence type="ECO:0000259" key="2">
    <source>
        <dbReference type="Pfam" id="PF17680"/>
    </source>
</evidence>
<keyword evidence="4" id="KW-1185">Reference proteome</keyword>
<comment type="caution">
    <text evidence="3">The sequence shown here is derived from an EMBL/GenBank/DDBJ whole genome shotgun (WGS) entry which is preliminary data.</text>
</comment>
<reference evidence="3 4" key="1">
    <citation type="submission" date="2018-09" db="EMBL/GenBank/DDBJ databases">
        <authorList>
            <person name="Wang Z."/>
        </authorList>
    </citation>
    <scope>NUCLEOTIDE SEQUENCE [LARGE SCALE GENOMIC DNA]</scope>
    <source>
        <strain evidence="3 4">ALS 81</strain>
    </source>
</reference>
<evidence type="ECO:0000313" key="4">
    <source>
        <dbReference type="Proteomes" id="UP000286482"/>
    </source>
</evidence>
<organism evidence="3 4">
    <name type="scientific">Alginatibacterium sediminis</name>
    <dbReference type="NCBI Taxonomy" id="2164068"/>
    <lineage>
        <taxon>Bacteria</taxon>
        <taxon>Pseudomonadati</taxon>
        <taxon>Pseudomonadota</taxon>
        <taxon>Gammaproteobacteria</taxon>
        <taxon>Alteromonadales</taxon>
        <taxon>Alteromonadaceae</taxon>
        <taxon>Alginatibacterium</taxon>
    </lineage>
</organism>
<accession>A0A420EG24</accession>
<evidence type="ECO:0000256" key="1">
    <source>
        <dbReference type="SAM" id="SignalP"/>
    </source>
</evidence>
<dbReference type="PROSITE" id="PS51257">
    <property type="entry name" value="PROKAR_LIPOPROTEIN"/>
    <property type="match status" value="1"/>
</dbReference>
<dbReference type="Pfam" id="PF17680">
    <property type="entry name" value="FlgO"/>
    <property type="match status" value="1"/>
</dbReference>
<dbReference type="RefSeq" id="WP_120353618.1">
    <property type="nucleotide sequence ID" value="NZ_RAQO01000004.1"/>
</dbReference>
<keyword evidence="1" id="KW-0732">Signal</keyword>
<protein>
    <recommendedName>
        <fullName evidence="2">FlgO domain-containing protein</fullName>
    </recommendedName>
</protein>
<dbReference type="Proteomes" id="UP000286482">
    <property type="component" value="Unassembled WGS sequence"/>
</dbReference>
<proteinExistence type="predicted"/>
<dbReference type="InterPro" id="IPR041215">
    <property type="entry name" value="FlgO_dom"/>
</dbReference>
<dbReference type="InterPro" id="IPR014549">
    <property type="entry name" value="FlgO"/>
</dbReference>